<name>A0A5B9VWP4_9BACT</name>
<dbReference type="OrthoDB" id="214814at2"/>
<dbReference type="AlphaFoldDB" id="A0A5B9VWP4"/>
<organism evidence="1 2">
    <name type="scientific">Aquisphaera giovannonii</name>
    <dbReference type="NCBI Taxonomy" id="406548"/>
    <lineage>
        <taxon>Bacteria</taxon>
        <taxon>Pseudomonadati</taxon>
        <taxon>Planctomycetota</taxon>
        <taxon>Planctomycetia</taxon>
        <taxon>Isosphaerales</taxon>
        <taxon>Isosphaeraceae</taxon>
        <taxon>Aquisphaera</taxon>
    </lineage>
</organism>
<accession>A0A5B9VWP4</accession>
<evidence type="ECO:0000313" key="2">
    <source>
        <dbReference type="Proteomes" id="UP000324233"/>
    </source>
</evidence>
<dbReference type="KEGG" id="agv:OJF2_09610"/>
<reference evidence="1 2" key="1">
    <citation type="submission" date="2019-08" db="EMBL/GenBank/DDBJ databases">
        <title>Deep-cultivation of Planctomycetes and their phenomic and genomic characterization uncovers novel biology.</title>
        <authorList>
            <person name="Wiegand S."/>
            <person name="Jogler M."/>
            <person name="Boedeker C."/>
            <person name="Pinto D."/>
            <person name="Vollmers J."/>
            <person name="Rivas-Marin E."/>
            <person name="Kohn T."/>
            <person name="Peeters S.H."/>
            <person name="Heuer A."/>
            <person name="Rast P."/>
            <person name="Oberbeckmann S."/>
            <person name="Bunk B."/>
            <person name="Jeske O."/>
            <person name="Meyerdierks A."/>
            <person name="Storesund J.E."/>
            <person name="Kallscheuer N."/>
            <person name="Luecker S."/>
            <person name="Lage O.M."/>
            <person name="Pohl T."/>
            <person name="Merkel B.J."/>
            <person name="Hornburger P."/>
            <person name="Mueller R.-W."/>
            <person name="Bruemmer F."/>
            <person name="Labrenz M."/>
            <person name="Spormann A.M."/>
            <person name="Op den Camp H."/>
            <person name="Overmann J."/>
            <person name="Amann R."/>
            <person name="Jetten M.S.M."/>
            <person name="Mascher T."/>
            <person name="Medema M.H."/>
            <person name="Devos D.P."/>
            <person name="Kaster A.-K."/>
            <person name="Ovreas L."/>
            <person name="Rohde M."/>
            <person name="Galperin M.Y."/>
            <person name="Jogler C."/>
        </authorList>
    </citation>
    <scope>NUCLEOTIDE SEQUENCE [LARGE SCALE GENOMIC DNA]</scope>
    <source>
        <strain evidence="1 2">OJF2</strain>
    </source>
</reference>
<dbReference type="EMBL" id="CP042997">
    <property type="protein sequence ID" value="QEH32484.1"/>
    <property type="molecule type" value="Genomic_DNA"/>
</dbReference>
<protein>
    <submittedName>
        <fullName evidence="1">Uncharacterized protein</fullName>
    </submittedName>
</protein>
<proteinExistence type="predicted"/>
<sequence>MKAVIVRDRTTSGDVFHERVLEFSRVPITVRDLIRERVRAEAMDFNRNPAARVYHGLVPPADAQCIPVGDLVEYRLGSHRRIEWEPQLARALEGFARGDYFLMVDGRHVQDLDAEIAIGRGTLVSFVKQSMLVCC</sequence>
<keyword evidence="2" id="KW-1185">Reference proteome</keyword>
<evidence type="ECO:0000313" key="1">
    <source>
        <dbReference type="EMBL" id="QEH32484.1"/>
    </source>
</evidence>
<gene>
    <name evidence="1" type="ORF">OJF2_09610</name>
</gene>
<dbReference type="Proteomes" id="UP000324233">
    <property type="component" value="Chromosome"/>
</dbReference>